<evidence type="ECO:0000313" key="10">
    <source>
        <dbReference type="Proteomes" id="UP000180043"/>
    </source>
</evidence>
<evidence type="ECO:0000256" key="2">
    <source>
        <dbReference type="ARBA" id="ARBA00010157"/>
    </source>
</evidence>
<dbReference type="EMBL" id="MLIQ01000013">
    <property type="protein sequence ID" value="OHU58320.1"/>
    <property type="molecule type" value="Genomic_DNA"/>
</dbReference>
<evidence type="ECO:0000256" key="3">
    <source>
        <dbReference type="ARBA" id="ARBA00022475"/>
    </source>
</evidence>
<dbReference type="GO" id="GO:0005886">
    <property type="term" value="C:plasma membrane"/>
    <property type="evidence" value="ECO:0007669"/>
    <property type="project" value="UniProtKB-SubCell"/>
</dbReference>
<keyword evidence="4 7" id="KW-0812">Transmembrane</keyword>
<comment type="caution">
    <text evidence="9">The sequence shown here is derived from an EMBL/GenBank/DDBJ whole genome shotgun (WGS) entry which is preliminary data.</text>
</comment>
<keyword evidence="3" id="KW-1003">Cell membrane</keyword>
<evidence type="ECO:0000256" key="4">
    <source>
        <dbReference type="ARBA" id="ARBA00022692"/>
    </source>
</evidence>
<reference evidence="9 10" key="1">
    <citation type="submission" date="2016-10" db="EMBL/GenBank/DDBJ databases">
        <title>Evaluation of Human, Veterinary and Environmental Mycobacterium chelonae Isolates by Core Genome Phylogenomic Analysis, Targeted Gene Comparison, and Anti-microbial Susceptibility Patterns: A Tale of Mistaken Identities.</title>
        <authorList>
            <person name="Fogelson S.B."/>
            <person name="Camus A.C."/>
            <person name="Lorenz W."/>
            <person name="Vasireddy R."/>
            <person name="Vasireddy S."/>
            <person name="Smith T."/>
            <person name="Brown-Elliott B.A."/>
            <person name="Wallace R.J.Jr."/>
            <person name="Hasan N.A."/>
            <person name="Reischl U."/>
            <person name="Sanchez S."/>
        </authorList>
    </citation>
    <scope>NUCLEOTIDE SEQUENCE [LARGE SCALE GENOMIC DNA]</scope>
    <source>
        <strain evidence="9 10">15515</strain>
    </source>
</reference>
<feature type="transmembrane region" description="Helical" evidence="7">
    <location>
        <begin position="20"/>
        <end position="38"/>
    </location>
</feature>
<comment type="subcellular location">
    <subcellularLocation>
        <location evidence="1">Cell membrane</location>
        <topology evidence="1">Multi-pass membrane protein</topology>
    </subcellularLocation>
</comment>
<dbReference type="AlphaFoldDB" id="A0A1S1LRD5"/>
<protein>
    <recommendedName>
        <fullName evidence="8">Membrane transport protein MMPL domain-containing protein</fullName>
    </recommendedName>
</protein>
<dbReference type="Proteomes" id="UP000180043">
    <property type="component" value="Unassembled WGS sequence"/>
</dbReference>
<dbReference type="PANTHER" id="PTHR33406">
    <property type="entry name" value="MEMBRANE PROTEIN MJ1562-RELATED"/>
    <property type="match status" value="1"/>
</dbReference>
<feature type="transmembrane region" description="Helical" evidence="7">
    <location>
        <begin position="372"/>
        <end position="397"/>
    </location>
</feature>
<dbReference type="RefSeq" id="WP_057969575.1">
    <property type="nucleotide sequence ID" value="NZ_MLII01000030.1"/>
</dbReference>
<evidence type="ECO:0000256" key="6">
    <source>
        <dbReference type="ARBA" id="ARBA00023136"/>
    </source>
</evidence>
<feature type="transmembrane region" description="Helical" evidence="7">
    <location>
        <begin position="218"/>
        <end position="239"/>
    </location>
</feature>
<organism evidence="9 10">
    <name type="scientific">Mycobacteroides chelonae</name>
    <name type="common">Mycobacterium chelonae</name>
    <dbReference type="NCBI Taxonomy" id="1774"/>
    <lineage>
        <taxon>Bacteria</taxon>
        <taxon>Bacillati</taxon>
        <taxon>Actinomycetota</taxon>
        <taxon>Actinomycetes</taxon>
        <taxon>Mycobacteriales</taxon>
        <taxon>Mycobacteriaceae</taxon>
        <taxon>Mycobacteroides</taxon>
    </lineage>
</organism>
<feature type="transmembrane region" description="Helical" evidence="7">
    <location>
        <begin position="972"/>
        <end position="995"/>
    </location>
</feature>
<feature type="transmembrane region" description="Helical" evidence="7">
    <location>
        <begin position="327"/>
        <end position="351"/>
    </location>
</feature>
<dbReference type="Pfam" id="PF03176">
    <property type="entry name" value="MMPL"/>
    <property type="match status" value="2"/>
</dbReference>
<evidence type="ECO:0000256" key="7">
    <source>
        <dbReference type="SAM" id="Phobius"/>
    </source>
</evidence>
<evidence type="ECO:0000313" key="9">
    <source>
        <dbReference type="EMBL" id="OHU58320.1"/>
    </source>
</evidence>
<feature type="transmembrane region" description="Helical" evidence="7">
    <location>
        <begin position="903"/>
        <end position="923"/>
    </location>
</feature>
<feature type="transmembrane region" description="Helical" evidence="7">
    <location>
        <begin position="846"/>
        <end position="865"/>
    </location>
</feature>
<dbReference type="SUPFAM" id="SSF82866">
    <property type="entry name" value="Multidrug efflux transporter AcrB transmembrane domain"/>
    <property type="match status" value="2"/>
</dbReference>
<feature type="transmembrane region" description="Helical" evidence="7">
    <location>
        <begin position="251"/>
        <end position="273"/>
    </location>
</feature>
<evidence type="ECO:0000256" key="5">
    <source>
        <dbReference type="ARBA" id="ARBA00022989"/>
    </source>
</evidence>
<feature type="domain" description="Membrane transport protein MMPL" evidence="8">
    <location>
        <begin position="699"/>
        <end position="1012"/>
    </location>
</feature>
<evidence type="ECO:0000259" key="8">
    <source>
        <dbReference type="Pfam" id="PF03176"/>
    </source>
</evidence>
<feature type="transmembrane region" description="Helical" evidence="7">
    <location>
        <begin position="294"/>
        <end position="315"/>
    </location>
</feature>
<proteinExistence type="inferred from homology"/>
<sequence>MAHADNKTFGRISSFSARRAWLVVGGWIILLGVLNAVIPQLEITVSKYSAPFMPANLTAAQTLRDMSTDFGVPQSASVGSVVLVDEHGLTAADHELSQRLIEALRADHKNVAYVLDTYSNDQLREISLSPDGKAINLLVAATGEVGSTDAHRNVNEIRKTIAVLPKPEGVQIYYTGFAPTLADLFTAMDRSLVIITGVSVLLITMLLLVVYRSLVLACIPLLTIGVSLGVARPIVSLLGITGTLTVSNFTIALMTAMVLGIGTDYAIFILASYHEGRRIKLPVPEALQRAGQKISGILIASAVTIAAAASSMVFARIGMFKSSGLPITIGVAITLAVSTTLPYALLSIAGQRGYAEPRPLNERRWRRTGARIIRSSGLLAAASLALLIALSAVLVTLRLNFDENSMQLGNTESTRGYDKVYAHWGVNEAAPEYLIIKSDHDMRNTNDLAALDMIATNLSKLPEVAVVRSITRPNGKALVQTTIGHQVGIVGDRLGEAQQQIQQSNPDLARLIAGVNQLRDGASSANTQLPQLLTGIKQVVSLAKGVLSSYDTASAALATASNNRIDAPRAIADLNSSVNLLDLALQALSNNDIAAAAANSVNSALGPMLAPEPAPECDANALCTRGRADLADLDAITHGAVGRALRDLQAVTAIPQGAIENLRAALPGIQSTLTQLQVLAAQLGGRSQVQASARLTQLVHGAEQLTAGMSQLATGLGRVKTGVEQVSTQTGTLDAGLKEALDYLSSVSTHTVGGPGAGYYLPPQGFSDKNFQAGQKLLFSADGMVARMVAVWKVNPYSAQARDGAVHLVKTAALAATGTTLQNAHIATTGIASISTDMQAQVWRDFFTFSAVAILGILLVMALLLRSILAPAFMVAMVTLSFAAAAGVSVLIWQHIIGVDLDFTVLPVSFMALVAVGADYSMLFASRIREESQDGMTRGILRGFASTGSVITTAGIVFALTMFALMSGSVIHLLQIGFTVGVGLLLDITIVRTILVPAAMTLIGNHIWWPSTSEAPSHR</sequence>
<feature type="transmembrane region" description="Helical" evidence="7">
    <location>
        <begin position="872"/>
        <end position="897"/>
    </location>
</feature>
<dbReference type="Gene3D" id="1.20.1640.10">
    <property type="entry name" value="Multidrug efflux transporter AcrB transmembrane domain"/>
    <property type="match status" value="2"/>
</dbReference>
<dbReference type="PANTHER" id="PTHR33406:SF6">
    <property type="entry name" value="MEMBRANE PROTEIN YDGH-RELATED"/>
    <property type="match status" value="1"/>
</dbReference>
<name>A0A1S1LRD5_MYCCH</name>
<feature type="transmembrane region" description="Helical" evidence="7">
    <location>
        <begin position="191"/>
        <end position="211"/>
    </location>
</feature>
<feature type="domain" description="Membrane transport protein MMPL" evidence="8">
    <location>
        <begin position="54"/>
        <end position="375"/>
    </location>
</feature>
<dbReference type="InterPro" id="IPR004869">
    <property type="entry name" value="MMPL_dom"/>
</dbReference>
<feature type="transmembrane region" description="Helical" evidence="7">
    <location>
        <begin position="944"/>
        <end position="966"/>
    </location>
</feature>
<dbReference type="InterPro" id="IPR050545">
    <property type="entry name" value="Mycobact_MmpL"/>
</dbReference>
<evidence type="ECO:0000256" key="1">
    <source>
        <dbReference type="ARBA" id="ARBA00004651"/>
    </source>
</evidence>
<keyword evidence="6 7" id="KW-0472">Membrane</keyword>
<accession>A0A1S1LRD5</accession>
<keyword evidence="5 7" id="KW-1133">Transmembrane helix</keyword>
<gene>
    <name evidence="9" type="ORF">BKG82_12125</name>
</gene>
<comment type="similarity">
    <text evidence="2">Belongs to the resistance-nodulation-cell division (RND) (TC 2.A.6) family. MmpL subfamily.</text>
</comment>